<evidence type="ECO:0000313" key="3">
    <source>
        <dbReference type="Proteomes" id="UP000050761"/>
    </source>
</evidence>
<dbReference type="PROSITE" id="PS51257">
    <property type="entry name" value="PROKAR_LIPOPROTEIN"/>
    <property type="match status" value="1"/>
</dbReference>
<sequence length="70" mass="7466">MKAALISVIVCVLLGTTIGCDKFEKNVNMFCKFGGESSTCLTDNADSFKSSCCASTGGCNSREFPKDKVR</sequence>
<accession>A0A183F2G7</accession>
<evidence type="ECO:0000313" key="4">
    <source>
        <dbReference type="WBParaSite" id="HPBE_0000032201-mRNA-1"/>
    </source>
</evidence>
<dbReference type="EMBL" id="UZAH01000208">
    <property type="protein sequence ID" value="VDO18705.1"/>
    <property type="molecule type" value="Genomic_DNA"/>
</dbReference>
<dbReference type="AlphaFoldDB" id="A0A183F2G7"/>
<dbReference type="Proteomes" id="UP000050761">
    <property type="component" value="Unassembled WGS sequence"/>
</dbReference>
<gene>
    <name evidence="2" type="ORF">HPBE_LOCUS323</name>
</gene>
<feature type="chain" id="PRO_5044551198" evidence="1">
    <location>
        <begin position="20"/>
        <end position="70"/>
    </location>
</feature>
<evidence type="ECO:0000256" key="1">
    <source>
        <dbReference type="SAM" id="SignalP"/>
    </source>
</evidence>
<accession>A0A3P7WZ21</accession>
<keyword evidence="1" id="KW-0732">Signal</keyword>
<dbReference type="WBParaSite" id="HPBE_0000032201-mRNA-1">
    <property type="protein sequence ID" value="HPBE_0000032201-mRNA-1"/>
    <property type="gene ID" value="HPBE_0000032201"/>
</dbReference>
<evidence type="ECO:0000313" key="2">
    <source>
        <dbReference type="EMBL" id="VDO18705.1"/>
    </source>
</evidence>
<proteinExistence type="predicted"/>
<dbReference type="OrthoDB" id="5848803at2759"/>
<reference evidence="4" key="2">
    <citation type="submission" date="2019-09" db="UniProtKB">
        <authorList>
            <consortium name="WormBaseParasite"/>
        </authorList>
    </citation>
    <scope>IDENTIFICATION</scope>
</reference>
<reference evidence="2 3" key="1">
    <citation type="submission" date="2018-11" db="EMBL/GenBank/DDBJ databases">
        <authorList>
            <consortium name="Pathogen Informatics"/>
        </authorList>
    </citation>
    <scope>NUCLEOTIDE SEQUENCE [LARGE SCALE GENOMIC DNA]</scope>
</reference>
<protein>
    <submittedName>
        <fullName evidence="4">DB domain-containing protein</fullName>
    </submittedName>
</protein>
<name>A0A183F2G7_HELPZ</name>
<organism evidence="3 4">
    <name type="scientific">Heligmosomoides polygyrus</name>
    <name type="common">Parasitic roundworm</name>
    <dbReference type="NCBI Taxonomy" id="6339"/>
    <lineage>
        <taxon>Eukaryota</taxon>
        <taxon>Metazoa</taxon>
        <taxon>Ecdysozoa</taxon>
        <taxon>Nematoda</taxon>
        <taxon>Chromadorea</taxon>
        <taxon>Rhabditida</taxon>
        <taxon>Rhabditina</taxon>
        <taxon>Rhabditomorpha</taxon>
        <taxon>Strongyloidea</taxon>
        <taxon>Heligmosomidae</taxon>
        <taxon>Heligmosomoides</taxon>
    </lineage>
</organism>
<feature type="signal peptide" evidence="1">
    <location>
        <begin position="1"/>
        <end position="19"/>
    </location>
</feature>
<keyword evidence="3" id="KW-1185">Reference proteome</keyword>